<dbReference type="PANTHER" id="PTHR23209">
    <property type="entry name" value="A-KINASE ANCHOR PROTEIN 12"/>
    <property type="match status" value="1"/>
</dbReference>
<feature type="compositionally biased region" description="Basic and acidic residues" evidence="6">
    <location>
        <begin position="335"/>
        <end position="349"/>
    </location>
</feature>
<feature type="compositionally biased region" description="Basic and acidic residues" evidence="6">
    <location>
        <begin position="2029"/>
        <end position="2049"/>
    </location>
</feature>
<name>A0A674PKT4_TAKRU</name>
<dbReference type="InterPro" id="IPR001573">
    <property type="entry name" value="AKAP_WSK"/>
</dbReference>
<dbReference type="GO" id="GO:0007165">
    <property type="term" value="P:signal transduction"/>
    <property type="evidence" value="ECO:0007669"/>
    <property type="project" value="TreeGrafter"/>
</dbReference>
<feature type="region of interest" description="Disordered" evidence="6">
    <location>
        <begin position="1489"/>
        <end position="1518"/>
    </location>
</feature>
<reference evidence="8" key="2">
    <citation type="submission" date="2025-08" db="UniProtKB">
        <authorList>
            <consortium name="Ensembl"/>
        </authorList>
    </citation>
    <scope>IDENTIFICATION</scope>
</reference>
<organism evidence="8 9">
    <name type="scientific">Takifugu rubripes</name>
    <name type="common">Japanese pufferfish</name>
    <name type="synonym">Fugu rubripes</name>
    <dbReference type="NCBI Taxonomy" id="31033"/>
    <lineage>
        <taxon>Eukaryota</taxon>
        <taxon>Metazoa</taxon>
        <taxon>Chordata</taxon>
        <taxon>Craniata</taxon>
        <taxon>Vertebrata</taxon>
        <taxon>Euteleostomi</taxon>
        <taxon>Actinopterygii</taxon>
        <taxon>Neopterygii</taxon>
        <taxon>Teleostei</taxon>
        <taxon>Neoteleostei</taxon>
        <taxon>Acanthomorphata</taxon>
        <taxon>Eupercaria</taxon>
        <taxon>Tetraodontiformes</taxon>
        <taxon>Tetradontoidea</taxon>
        <taxon>Tetraodontidae</taxon>
        <taxon>Takifugu</taxon>
    </lineage>
</organism>
<feature type="compositionally biased region" description="Polar residues" evidence="6">
    <location>
        <begin position="2967"/>
        <end position="2978"/>
    </location>
</feature>
<evidence type="ECO:0000313" key="9">
    <source>
        <dbReference type="Proteomes" id="UP000005226"/>
    </source>
</evidence>
<feature type="compositionally biased region" description="Basic and acidic residues" evidence="6">
    <location>
        <begin position="598"/>
        <end position="611"/>
    </location>
</feature>
<feature type="region of interest" description="Disordered" evidence="6">
    <location>
        <begin position="956"/>
        <end position="979"/>
    </location>
</feature>
<feature type="compositionally biased region" description="Polar residues" evidence="6">
    <location>
        <begin position="1318"/>
        <end position="1329"/>
    </location>
</feature>
<feature type="compositionally biased region" description="Basic and acidic residues" evidence="6">
    <location>
        <begin position="901"/>
        <end position="910"/>
    </location>
</feature>
<feature type="compositionally biased region" description="Polar residues" evidence="6">
    <location>
        <begin position="1828"/>
        <end position="1845"/>
    </location>
</feature>
<feature type="compositionally biased region" description="Basic and acidic residues" evidence="6">
    <location>
        <begin position="2445"/>
        <end position="2463"/>
    </location>
</feature>
<feature type="compositionally biased region" description="Basic and acidic residues" evidence="6">
    <location>
        <begin position="2305"/>
        <end position="2315"/>
    </location>
</feature>
<dbReference type="GO" id="GO:0005737">
    <property type="term" value="C:cytoplasm"/>
    <property type="evidence" value="ECO:0007669"/>
    <property type="project" value="TreeGrafter"/>
</dbReference>
<feature type="region of interest" description="Disordered" evidence="6">
    <location>
        <begin position="2516"/>
        <end position="2743"/>
    </location>
</feature>
<evidence type="ECO:0000256" key="2">
    <source>
        <dbReference type="ARBA" id="ARBA00022553"/>
    </source>
</evidence>
<feature type="compositionally biased region" description="Low complexity" evidence="6">
    <location>
        <begin position="2774"/>
        <end position="2785"/>
    </location>
</feature>
<evidence type="ECO:0000313" key="8">
    <source>
        <dbReference type="Ensembl" id="ENSTRUP00000086228.1"/>
    </source>
</evidence>
<feature type="compositionally biased region" description="Basic residues" evidence="6">
    <location>
        <begin position="505"/>
        <end position="515"/>
    </location>
</feature>
<feature type="compositionally biased region" description="Basic and acidic residues" evidence="6">
    <location>
        <begin position="2210"/>
        <end position="2234"/>
    </location>
</feature>
<feature type="compositionally biased region" description="Basic and acidic residues" evidence="6">
    <location>
        <begin position="2936"/>
        <end position="2957"/>
    </location>
</feature>
<dbReference type="GO" id="GO:0016020">
    <property type="term" value="C:membrane"/>
    <property type="evidence" value="ECO:0007669"/>
    <property type="project" value="UniProtKB-SubCell"/>
</dbReference>
<keyword evidence="5" id="KW-0449">Lipoprotein</keyword>
<feature type="compositionally biased region" description="Basic and acidic residues" evidence="6">
    <location>
        <begin position="1199"/>
        <end position="1221"/>
    </location>
</feature>
<feature type="region of interest" description="Disordered" evidence="6">
    <location>
        <begin position="1770"/>
        <end position="1790"/>
    </location>
</feature>
<dbReference type="Ensembl" id="ENSTRUT00000059308.1">
    <property type="protein sequence ID" value="ENSTRUP00000086228.1"/>
    <property type="gene ID" value="ENSTRUG00000029368.1"/>
</dbReference>
<evidence type="ECO:0000256" key="3">
    <source>
        <dbReference type="ARBA" id="ARBA00022860"/>
    </source>
</evidence>
<evidence type="ECO:0000256" key="1">
    <source>
        <dbReference type="ARBA" id="ARBA00004635"/>
    </source>
</evidence>
<feature type="region of interest" description="Disordered" evidence="6">
    <location>
        <begin position="1354"/>
        <end position="1392"/>
    </location>
</feature>
<evidence type="ECO:0000256" key="6">
    <source>
        <dbReference type="SAM" id="MobiDB-lite"/>
    </source>
</evidence>
<feature type="compositionally biased region" description="Acidic residues" evidence="6">
    <location>
        <begin position="588"/>
        <end position="597"/>
    </location>
</feature>
<feature type="compositionally biased region" description="Basic and acidic residues" evidence="6">
    <location>
        <begin position="1939"/>
        <end position="1951"/>
    </location>
</feature>
<feature type="region of interest" description="Disordered" evidence="6">
    <location>
        <begin position="2405"/>
        <end position="2474"/>
    </location>
</feature>
<protein>
    <recommendedName>
        <fullName evidence="7">A kinase-anchoring proteins AKAP-5 and AKAP-12 calmodulin (CaM)-binding domain-containing protein</fullName>
    </recommendedName>
</protein>
<feature type="region of interest" description="Disordered" evidence="6">
    <location>
        <begin position="2305"/>
        <end position="2374"/>
    </location>
</feature>
<feature type="compositionally biased region" description="Low complexity" evidence="6">
    <location>
        <begin position="2316"/>
        <end position="2327"/>
    </location>
</feature>
<feature type="compositionally biased region" description="Basic and acidic residues" evidence="6">
    <location>
        <begin position="133"/>
        <end position="157"/>
    </location>
</feature>
<reference evidence="8" key="3">
    <citation type="submission" date="2025-09" db="UniProtKB">
        <authorList>
            <consortium name="Ensembl"/>
        </authorList>
    </citation>
    <scope>IDENTIFICATION</scope>
</reference>
<dbReference type="GO" id="GO:0005516">
    <property type="term" value="F:calmodulin binding"/>
    <property type="evidence" value="ECO:0007669"/>
    <property type="project" value="UniProtKB-KW"/>
</dbReference>
<evidence type="ECO:0000256" key="4">
    <source>
        <dbReference type="ARBA" id="ARBA00023136"/>
    </source>
</evidence>
<feature type="region of interest" description="Disordered" evidence="6">
    <location>
        <begin position="1280"/>
        <end position="1335"/>
    </location>
</feature>
<feature type="compositionally biased region" description="Polar residues" evidence="6">
    <location>
        <begin position="261"/>
        <end position="270"/>
    </location>
</feature>
<sequence>MGDVQSTQRGSRQDAAAEEESRDANHPQTEQNTDHENSEQTSDFSRKGDEVKMNGCCEDENGAQGLPLIPTKEAAPDTQGNKEELQREGDNDGMHLEITEMDVKQNEMNPFGRIFSNIGLKLTINRGLGEMARNDGKRINTEKSEQTKTEKTEDKAEGQTVQEGSDPACSILTGVTSSEVLGGSDKTVKAAEEPEGEADSVAGTQEDEPHSTNSSGPGDVEIDSPIRKFFATGSFAGLWKKKEPDDEPTEKELEEVGGSQAIETTGQTVQEQHEGKVTPPGEHKENELRGEMLAKTPECDILSSQERDRVQMSPLLRFLSGSSLKRLSMKQRNVKSSEARLCDSGEHPPELLPSDPAEDHRNASSPTSAEAAKEEEGPWASFKRFMSPKPRMKKSYHSAEETQQPAPVEELKAEQTFDHSSEEGKKRKNSSVSWEAVLCGSGRRRSRKTSDSEDEMPPIDLKHRKEDAGAKSGGESGAENEKETSSSFKQDGTLQEGDGGSAWKSLKRIVTPKRKSRDEDERMKINIQPDAECAEENSSFSIKNLLQGRKKQRSEESQGPVSSGESRKGLASDDEDTETPGVVPLSEFEVDEEEKESLDEGEKSELQKEQVAHMNLCFPQDFNEASEKQEDANKGPDEVTKPGGKHQQLSDIQEEGVNTEPGATVTSVLEEVEVRDDAMAEDLIEVASEAFTALEPAADITLQDETEMFTAVSQFSSESAKTSGNATPVPAESDIIETDTLLHQVAETFLTDPKTTTPKPEQIFEAFVEKDSAVHELQRRPGATPNETGLNVKDLETISRLVSASLREGVSKVAEVNSAGFVPTEELDRAETTLEDVRVINVTQKSTNDNEKNIPVSPVEQVEVKSVMDDCQEPVLTSAIGATIEKGDLEQEVQTLTENGDLTKHGIPDHPEDEDEKQPSAEVEGVRDPAEALASGGVVELGEHADMLPLTEETVVQEPEETEDPAEGHVPSHEPNVVSDNISMCSGIETGGDKPEAEPRLLTEAIVEQLDASKSVEEPEDLQAEQASSSKLQEGNMSLDEPQIVSENLARADADKDEADKTQVLTETLELMEAPQETVLQAVQERSANGDVIVLLLETELIPEKGSKAEDEFEPQGLLKPATEADISQPYQASSEMSAEINDSDQIVQLQELNNSTDLTEDALGALEVKASKTVEEPEVLQTASSLGSDKGNITSVETNEKPDTIPKEELHLDENEKETINTEDTIESMEASTIAQEPEVIKPPALASEDIVLPPETVIILKADLDTDEHKTQSTLITEEAADAPKVEEPELAQSVQPSPLESEESIGGPLEREITSDNISEEQTTTDDPPGETIIEAVDDSKTQILEELQTVQTSSLVREESSISPYETEETSDGTLTAEGHIAENKEDTMLHTDYSIESEDEVKVLQEAEELKIVFETSPDEPEDVKSVATEILFEKEHFKTVQTSSFVSEEISIPSIDPEGTSENLLKADLETEEHKMQTNLVTEDTSELLDDPHSVEEAELSPPVQPSCEESENIHDPLLEAEAISHNIPKAETVQEETNEEIILDHVSEEERVPEEPIEEGHTNLQSEDPSETVQEAKALQALQQSLASEETEEATSANLTEEETVHSELKAETPVAAETISESGDESNAAETVEELHTVQTSSLVSEEHSIPALEAEESSENLHGAESDSDEHKVEMVLVPGDTSAPKTPEVPELSQTVQMCSLALGDNETSSDEPEKTSEVILKGETRPDKPRAETTVAGKTINEPENESKTAEVIEELKTVETSPLVSENSSKSTLKAEDTFEEISEVQPDTVENQVEPVLVTVETSQPKTAEEPEPSLQLTVQSSSLESEDNNIPSAEPEMTSEIICKEETVPDEPKEELKLHSEKPLEPEDPSEAVGGAEASSAVNPQSESEEIKLETSDNISEEERVTDEPRDETTLVIETSMEPVDESKYAEQVEELHTVQTSSLVSEEHSIPALEAEESSENLHGAESDSDEHKVEMVLVPGDTSAPKTPEVPELSQTVQMCSLALGDNETSSDEPEKTSEVILKGETRPDKPRAETTVAGKTINEPENESKTAEVIEELKTVETSPLVSENSSKSTLKAEDTFEEISEVQPDTVENQVEPVLVTVETSQPKTAEEPEPSLQLTVQSSSLESEDNNIPSAEPEMTSEIICKEETVPDEPKEELKLHSEKPLEPEDPSEAVGGAEASSAVNPQSESEEIKLETSDNISEEERVTDEPRDETTLVIETSMEPVDESKYAEQVEELQTLQISSVVKEESRISLYEPEDSSENTLNAQIDVDENKVETCLDAKETSELIPPKEPESSLQVTVQSSSLESEDNNIPSAEPEITSEIIHKEETVPDELEPESKTAEVLEEQQTVQTSSLVEYKSIIPPLEAEEPSDNIPKAEIVLEEPEEEITLDPENTKTAEEPQALTAEPPTPEAEPPSLGNRATCDHFPAEETVPDEPKEETITETLDASEPVQELELIQEVLVPSLASDELEGKSNNGAEAETDTVLLSQVHHKPGDVHKPEVLEPVQAVSLESVAASDETQATSEKIPEAETNPEDEDLRVETAADELNLHHPIKLVEPEEDLPVEEARTGPDHTAEVPLDKSESEDHVGETSEHKPETVLQDDQIKHEGSTPEEFQTLTAGQISEEPVVSVETRHLSEEQVITEEVKGDKYLGTETETAEDEDPAAPQIDKCHPEEGGPDILMGQTSQALMEEEDEAAPPTVRDGVAEDVKEGKAEDEDAAEIGEVDVDIKSEGTPVDWLQEADRTEAMEVCSSVPPTVSVTEEEERKNVDSKGEETVEGRSSRGELDPEVKCLTPGFGDEELCDVSSGQQESKHLIQEIPGCLESIHEDPLDEHDRNEGEVKEKESVEAKDASPGPPGTKKEAVDQEEMDGDVQKETAGSFDEVEEPLESQRGDEDMECAGLEETTQASRVGEESGERNRAEGACRSEREGNDSDVAPEHPGNTSTTTVSLTG</sequence>
<feature type="region of interest" description="Disordered" evidence="6">
    <location>
        <begin position="2077"/>
        <end position="2248"/>
    </location>
</feature>
<feature type="domain" description="A kinase-anchoring proteins AKAP-5 and AKAP-12 calmodulin (CaM)-binding" evidence="7">
    <location>
        <begin position="500"/>
        <end position="520"/>
    </location>
</feature>
<feature type="compositionally biased region" description="Acidic residues" evidence="6">
    <location>
        <begin position="245"/>
        <end position="255"/>
    </location>
</feature>
<dbReference type="PANTHER" id="PTHR23209:SF4">
    <property type="entry name" value="A-KINASE ANCHOR PROTEIN 12"/>
    <property type="match status" value="1"/>
</dbReference>
<feature type="region of interest" description="Disordered" evidence="6">
    <location>
        <begin position="1714"/>
        <end position="1743"/>
    </location>
</feature>
<proteinExistence type="predicted"/>
<feature type="compositionally biased region" description="Basic and acidic residues" evidence="6">
    <location>
        <begin position="2729"/>
        <end position="2738"/>
    </location>
</feature>
<feature type="compositionally biased region" description="Basic and acidic residues" evidence="6">
    <location>
        <begin position="1551"/>
        <end position="1568"/>
    </location>
</feature>
<feature type="compositionally biased region" description="Polar residues" evidence="6">
    <location>
        <begin position="1182"/>
        <end position="1198"/>
    </location>
</feature>
<dbReference type="PROSITE" id="PS51893">
    <property type="entry name" value="AKAP_CAM_BD"/>
    <property type="match status" value="1"/>
</dbReference>
<feature type="region of interest" description="Disordered" evidence="6">
    <location>
        <begin position="1013"/>
        <end position="1038"/>
    </location>
</feature>
<dbReference type="Proteomes" id="UP000005226">
    <property type="component" value="Chromosome 2"/>
</dbReference>
<feature type="compositionally biased region" description="Basic and acidic residues" evidence="6">
    <location>
        <begin position="460"/>
        <end position="469"/>
    </location>
</feature>
<feature type="region of interest" description="Disordered" evidence="6">
    <location>
        <begin position="1"/>
        <end position="94"/>
    </location>
</feature>
<accession>A0A674PKT4</accession>
<keyword evidence="3" id="KW-0112">Calmodulin-binding</keyword>
<feature type="region of interest" description="Disordered" evidence="6">
    <location>
        <begin position="1551"/>
        <end position="1679"/>
    </location>
</feature>
<feature type="compositionally biased region" description="Basic and acidic residues" evidence="6">
    <location>
        <begin position="32"/>
        <end position="52"/>
    </location>
</feature>
<evidence type="ECO:0000256" key="5">
    <source>
        <dbReference type="ARBA" id="ARBA00023288"/>
    </source>
</evidence>
<feature type="compositionally biased region" description="Polar residues" evidence="6">
    <location>
        <begin position="1025"/>
        <end position="1036"/>
    </location>
</feature>
<feature type="compositionally biased region" description="Basic and acidic residues" evidence="6">
    <location>
        <begin position="1856"/>
        <end position="1879"/>
    </location>
</feature>
<feature type="region of interest" description="Disordered" evidence="6">
    <location>
        <begin position="900"/>
        <end position="928"/>
    </location>
</feature>
<feature type="compositionally biased region" description="Polar residues" evidence="6">
    <location>
        <begin position="2077"/>
        <end position="2091"/>
    </location>
</feature>
<dbReference type="InParanoid" id="A0A674PKT4"/>
<feature type="region of interest" description="Disordered" evidence="6">
    <location>
        <begin position="2772"/>
        <end position="2978"/>
    </location>
</feature>
<feature type="compositionally biased region" description="Polar residues" evidence="6">
    <location>
        <begin position="1"/>
        <end position="10"/>
    </location>
</feature>
<reference evidence="8 9" key="1">
    <citation type="journal article" date="2011" name="Genome Biol. Evol.">
        <title>Integration of the genetic map and genome assembly of fugu facilitates insights into distinct features of genome evolution in teleosts and mammals.</title>
        <authorList>
            <person name="Kai W."/>
            <person name="Kikuchi K."/>
            <person name="Tohari S."/>
            <person name="Chew A.K."/>
            <person name="Tay A."/>
            <person name="Fujiwara A."/>
            <person name="Hosoya S."/>
            <person name="Suetake H."/>
            <person name="Naruse K."/>
            <person name="Brenner S."/>
            <person name="Suzuki Y."/>
            <person name="Venkatesh B."/>
        </authorList>
    </citation>
    <scope>NUCLEOTIDE SEQUENCE [LARGE SCALE GENOMIC DNA]</scope>
</reference>
<feature type="compositionally biased region" description="Basic and acidic residues" evidence="6">
    <location>
        <begin position="2789"/>
        <end position="2815"/>
    </location>
</feature>
<keyword evidence="9" id="KW-1185">Reference proteome</keyword>
<feature type="compositionally biased region" description="Low complexity" evidence="6">
    <location>
        <begin position="2192"/>
        <end position="2203"/>
    </location>
</feature>
<feature type="region of interest" description="Disordered" evidence="6">
    <location>
        <begin position="1813"/>
        <end position="1986"/>
    </location>
</feature>
<keyword evidence="4" id="KW-0472">Membrane</keyword>
<dbReference type="OMA" id="LMTCNLK"/>
<feature type="compositionally biased region" description="Basic and acidic residues" evidence="6">
    <location>
        <begin position="2516"/>
        <end position="2525"/>
    </location>
</feature>
<feature type="compositionally biased region" description="Low complexity" evidence="6">
    <location>
        <begin position="1582"/>
        <end position="1606"/>
    </location>
</feature>
<feature type="region of interest" description="Disordered" evidence="6">
    <location>
        <begin position="2021"/>
        <end position="2050"/>
    </location>
</feature>
<feature type="region of interest" description="Disordered" evidence="6">
    <location>
        <begin position="321"/>
        <end position="662"/>
    </location>
</feature>
<feature type="compositionally biased region" description="Basic and acidic residues" evidence="6">
    <location>
        <begin position="2850"/>
        <end position="2876"/>
    </location>
</feature>
<comment type="subcellular location">
    <subcellularLocation>
        <location evidence="1">Membrane</location>
        <topology evidence="1">Lipid-anchor</topology>
    </subcellularLocation>
</comment>
<dbReference type="GO" id="GO:0090036">
    <property type="term" value="P:regulation of protein kinase C signaling"/>
    <property type="evidence" value="ECO:0007669"/>
    <property type="project" value="InterPro"/>
</dbReference>
<feature type="compositionally biased region" description="Polar residues" evidence="6">
    <location>
        <begin position="1569"/>
        <end position="1580"/>
    </location>
</feature>
<dbReference type="InterPro" id="IPR028540">
    <property type="entry name" value="AKAP12"/>
</dbReference>
<dbReference type="GO" id="GO:0010739">
    <property type="term" value="P:positive regulation of protein kinase A signaling"/>
    <property type="evidence" value="ECO:0007669"/>
    <property type="project" value="InterPro"/>
</dbReference>
<feature type="region of interest" description="Disordered" evidence="6">
    <location>
        <begin position="1177"/>
        <end position="1240"/>
    </location>
</feature>
<feature type="compositionally biased region" description="Basic and acidic residues" evidence="6">
    <location>
        <begin position="2163"/>
        <end position="2186"/>
    </location>
</feature>
<dbReference type="GeneTree" id="ENSGT00940000169194"/>
<feature type="compositionally biased region" description="Basic and acidic residues" evidence="6">
    <location>
        <begin position="80"/>
        <end position="94"/>
    </location>
</feature>
<keyword evidence="2" id="KW-0597">Phosphoprotein</keyword>
<feature type="compositionally biased region" description="Basic and acidic residues" evidence="6">
    <location>
        <begin position="409"/>
        <end position="425"/>
    </location>
</feature>
<feature type="compositionally biased region" description="Basic and acidic residues" evidence="6">
    <location>
        <begin position="2589"/>
        <end position="2634"/>
    </location>
</feature>
<evidence type="ECO:0000259" key="7">
    <source>
        <dbReference type="PROSITE" id="PS51893"/>
    </source>
</evidence>
<feature type="compositionally biased region" description="Basic and acidic residues" evidence="6">
    <location>
        <begin position="625"/>
        <end position="640"/>
    </location>
</feature>
<feature type="compositionally biased region" description="Basic and acidic residues" evidence="6">
    <location>
        <begin position="1722"/>
        <end position="1742"/>
    </location>
</feature>
<gene>
    <name evidence="8" type="primary">akap12a</name>
</gene>
<feature type="compositionally biased region" description="Polar residues" evidence="6">
    <location>
        <begin position="2637"/>
        <end position="2646"/>
    </location>
</feature>
<feature type="compositionally biased region" description="Polar residues" evidence="6">
    <location>
        <begin position="1770"/>
        <end position="1784"/>
    </location>
</feature>
<feature type="compositionally biased region" description="Basic and acidic residues" evidence="6">
    <location>
        <begin position="2656"/>
        <end position="2676"/>
    </location>
</feature>
<feature type="compositionally biased region" description="Basic and acidic residues" evidence="6">
    <location>
        <begin position="271"/>
        <end position="292"/>
    </location>
</feature>
<feature type="compositionally biased region" description="Polar residues" evidence="6">
    <location>
        <begin position="2135"/>
        <end position="2152"/>
    </location>
</feature>
<dbReference type="GO" id="GO:0051018">
    <property type="term" value="F:protein kinase A binding"/>
    <property type="evidence" value="ECO:0007669"/>
    <property type="project" value="InterPro"/>
</dbReference>
<feature type="compositionally biased region" description="Low complexity" evidence="6">
    <location>
        <begin position="1885"/>
        <end position="1896"/>
    </location>
</feature>
<feature type="region of interest" description="Disordered" evidence="6">
    <location>
        <begin position="133"/>
        <end position="297"/>
    </location>
</feature>
<feature type="compositionally biased region" description="Basic and acidic residues" evidence="6">
    <location>
        <begin position="1903"/>
        <end position="1927"/>
    </location>
</feature>